<organism evidence="1 2">
    <name type="scientific">Pontiella desulfatans</name>
    <dbReference type="NCBI Taxonomy" id="2750659"/>
    <lineage>
        <taxon>Bacteria</taxon>
        <taxon>Pseudomonadati</taxon>
        <taxon>Kiritimatiellota</taxon>
        <taxon>Kiritimatiellia</taxon>
        <taxon>Kiritimatiellales</taxon>
        <taxon>Pontiellaceae</taxon>
        <taxon>Pontiella</taxon>
    </lineage>
</organism>
<dbReference type="AlphaFoldDB" id="A0A6C2UA07"/>
<gene>
    <name evidence="1" type="ORF">PDESU_05310</name>
</gene>
<dbReference type="EMBL" id="CAAHFG010000004">
    <property type="protein sequence ID" value="VGO16719.1"/>
    <property type="molecule type" value="Genomic_DNA"/>
</dbReference>
<name>A0A6C2UA07_PONDE</name>
<proteinExistence type="predicted"/>
<protein>
    <submittedName>
        <fullName evidence="1">Uncharacterized protein</fullName>
    </submittedName>
</protein>
<dbReference type="PROSITE" id="PS51257">
    <property type="entry name" value="PROKAR_LIPOPROTEIN"/>
    <property type="match status" value="1"/>
</dbReference>
<sequence length="100" mass="10979">MMGKNGQGSLVAVVVLLAGCGDTPVKQEAAEAETNDVLAEILAEVLPITPWDPESAFSFDPTIFPRRIDHGERIIHMDCSFPTLPAGDMTLIDDRWRLEK</sequence>
<dbReference type="RefSeq" id="WP_136082246.1">
    <property type="nucleotide sequence ID" value="NZ_CAAHFG010000004.1"/>
</dbReference>
<dbReference type="Proteomes" id="UP000366872">
    <property type="component" value="Unassembled WGS sequence"/>
</dbReference>
<keyword evidence="2" id="KW-1185">Reference proteome</keyword>
<evidence type="ECO:0000313" key="1">
    <source>
        <dbReference type="EMBL" id="VGO16719.1"/>
    </source>
</evidence>
<reference evidence="1 2" key="1">
    <citation type="submission" date="2019-04" db="EMBL/GenBank/DDBJ databases">
        <authorList>
            <person name="Van Vliet M D."/>
        </authorList>
    </citation>
    <scope>NUCLEOTIDE SEQUENCE [LARGE SCALE GENOMIC DNA]</scope>
    <source>
        <strain evidence="1 2">F1</strain>
    </source>
</reference>
<evidence type="ECO:0000313" key="2">
    <source>
        <dbReference type="Proteomes" id="UP000366872"/>
    </source>
</evidence>
<accession>A0A6C2UA07</accession>